<dbReference type="GO" id="GO:0016209">
    <property type="term" value="F:antioxidant activity"/>
    <property type="evidence" value="ECO:0007669"/>
    <property type="project" value="InterPro"/>
</dbReference>
<dbReference type="SUPFAM" id="SSF52833">
    <property type="entry name" value="Thioredoxin-like"/>
    <property type="match status" value="1"/>
</dbReference>
<dbReference type="CDD" id="cd02966">
    <property type="entry name" value="TlpA_like_family"/>
    <property type="match status" value="1"/>
</dbReference>
<keyword evidence="2" id="KW-0201">Cytochrome c-type biogenesis</keyword>
<feature type="domain" description="Thioredoxin" evidence="5">
    <location>
        <begin position="250"/>
        <end position="386"/>
    </location>
</feature>
<dbReference type="InterPro" id="IPR050553">
    <property type="entry name" value="Thioredoxin_ResA/DsbE_sf"/>
</dbReference>
<evidence type="ECO:0000313" key="7">
    <source>
        <dbReference type="Proteomes" id="UP000004563"/>
    </source>
</evidence>
<dbReference type="PANTHER" id="PTHR42852">
    <property type="entry name" value="THIOL:DISULFIDE INTERCHANGE PROTEIN DSBE"/>
    <property type="match status" value="1"/>
</dbReference>
<dbReference type="InterPro" id="IPR036249">
    <property type="entry name" value="Thioredoxin-like_sf"/>
</dbReference>
<proteinExistence type="predicted"/>
<evidence type="ECO:0000256" key="2">
    <source>
        <dbReference type="ARBA" id="ARBA00022748"/>
    </source>
</evidence>
<organism evidence="6 7">
    <name type="scientific">Phocaeicola vulgatus PC510</name>
    <dbReference type="NCBI Taxonomy" id="702446"/>
    <lineage>
        <taxon>Bacteria</taxon>
        <taxon>Pseudomonadati</taxon>
        <taxon>Bacteroidota</taxon>
        <taxon>Bacteroidia</taxon>
        <taxon>Bacteroidales</taxon>
        <taxon>Bacteroidaceae</taxon>
        <taxon>Phocaeicola</taxon>
    </lineage>
</organism>
<evidence type="ECO:0000256" key="4">
    <source>
        <dbReference type="ARBA" id="ARBA00023284"/>
    </source>
</evidence>
<dbReference type="AlphaFoldDB" id="D4V5Z4"/>
<protein>
    <submittedName>
        <fullName evidence="6">Thioredoxin</fullName>
    </submittedName>
</protein>
<name>D4V5Z4_PHOVU</name>
<comment type="subcellular location">
    <subcellularLocation>
        <location evidence="1">Cell envelope</location>
    </subcellularLocation>
</comment>
<evidence type="ECO:0000256" key="1">
    <source>
        <dbReference type="ARBA" id="ARBA00004196"/>
    </source>
</evidence>
<accession>D4V5Z4</accession>
<gene>
    <name evidence="6" type="ORF">CUU_3919</name>
</gene>
<keyword evidence="4" id="KW-0676">Redox-active center</keyword>
<comment type="caution">
    <text evidence="6">The sequence shown here is derived from an EMBL/GenBank/DDBJ whole genome shotgun (WGS) entry which is preliminary data.</text>
</comment>
<dbReference type="InterPro" id="IPR000866">
    <property type="entry name" value="AhpC/TSA"/>
</dbReference>
<reference evidence="6 7" key="1">
    <citation type="journal article" date="2011" name="J. Bacteriol.">
        <title>Draft genome sequence of Bacteroides vulgatus PC510, a strain isolated from human feces.</title>
        <authorList>
            <person name="Cuiv P.O."/>
            <person name="Klaassens E.S."/>
            <person name="Durkin A.S."/>
            <person name="Harkins D.M."/>
            <person name="Foster L."/>
            <person name="McCorrison J."/>
            <person name="Torralba M."/>
            <person name="Nelson K.E."/>
            <person name="Morrison M."/>
        </authorList>
    </citation>
    <scope>NUCLEOTIDE SEQUENCE [LARGE SCALE GENOMIC DNA]</scope>
    <source>
        <strain evidence="6 7">PC510</strain>
    </source>
</reference>
<evidence type="ECO:0000256" key="3">
    <source>
        <dbReference type="ARBA" id="ARBA00023157"/>
    </source>
</evidence>
<dbReference type="PROSITE" id="PS51257">
    <property type="entry name" value="PROKAR_LIPOPROTEIN"/>
    <property type="match status" value="1"/>
</dbReference>
<dbReference type="PANTHER" id="PTHR42852:SF6">
    <property type="entry name" value="THIOL:DISULFIDE INTERCHANGE PROTEIN DSBE"/>
    <property type="match status" value="1"/>
</dbReference>
<evidence type="ECO:0000259" key="5">
    <source>
        <dbReference type="PROSITE" id="PS51352"/>
    </source>
</evidence>
<sequence length="386" mass="43503">MKDIQMKNLVYALVGAGFMIACQPSDQPEISGMLTGIESDTLLVQSFPVNDRDSRRTDTIAMQNGSFAFNLGDSVLKQVYIYGKPSVKPNEDGSIPAISMKAVNFLLLPGQPIKISGSLDKYKLEGGSFYDDYNEVLEDCKAYSHKIDSLNVVCMDMEKKGIPGDSIRKVYASAKEWYGNILKIKSDYVRQNPDKDVSVYVMSQLTRDQLGDAFNVLTDRVKEGMMAPLYQRMREGYEKELARDKAKEAMKPGNPAPEFTLKDLDGKNFDLSSLRGKYVVLDFWGSWCGWCIKGIPEMKKAYEKYKGKIEFVGIDCNDTEDKWKKAVAEHQLPWINVRNIGEPDVAVMYGVSGYPTKYVIDPEGKIAKQVVGENPEFYMYLDALMK</sequence>
<dbReference type="GO" id="GO:0030313">
    <property type="term" value="C:cell envelope"/>
    <property type="evidence" value="ECO:0007669"/>
    <property type="project" value="UniProtKB-SubCell"/>
</dbReference>
<dbReference type="Pfam" id="PF00578">
    <property type="entry name" value="AhpC-TSA"/>
    <property type="match status" value="1"/>
</dbReference>
<dbReference type="Proteomes" id="UP000004563">
    <property type="component" value="Unassembled WGS sequence"/>
</dbReference>
<keyword evidence="3" id="KW-1015">Disulfide bond</keyword>
<evidence type="ECO:0000313" key="6">
    <source>
        <dbReference type="EMBL" id="EFG18723.1"/>
    </source>
</evidence>
<dbReference type="GO" id="GO:0016491">
    <property type="term" value="F:oxidoreductase activity"/>
    <property type="evidence" value="ECO:0007669"/>
    <property type="project" value="InterPro"/>
</dbReference>
<dbReference type="GO" id="GO:0017004">
    <property type="term" value="P:cytochrome complex assembly"/>
    <property type="evidence" value="ECO:0007669"/>
    <property type="project" value="UniProtKB-KW"/>
</dbReference>
<dbReference type="EMBL" id="ADKO01000034">
    <property type="protein sequence ID" value="EFG18723.1"/>
    <property type="molecule type" value="Genomic_DNA"/>
</dbReference>
<dbReference type="PROSITE" id="PS51352">
    <property type="entry name" value="THIOREDOXIN_2"/>
    <property type="match status" value="1"/>
</dbReference>
<dbReference type="InterPro" id="IPR013766">
    <property type="entry name" value="Thioredoxin_domain"/>
</dbReference>
<dbReference type="Gene3D" id="3.40.30.10">
    <property type="entry name" value="Glutaredoxin"/>
    <property type="match status" value="1"/>
</dbReference>